<dbReference type="InterPro" id="IPR051275">
    <property type="entry name" value="Cell_adhesion_signaling"/>
</dbReference>
<protein>
    <submittedName>
        <fullName evidence="10">Irregular chiasm C-roughest protein-like isoform X1</fullName>
    </submittedName>
</protein>
<evidence type="ECO:0000313" key="10">
    <source>
        <dbReference type="RefSeq" id="XP_027204575.1"/>
    </source>
</evidence>
<evidence type="ECO:0000256" key="3">
    <source>
        <dbReference type="ARBA" id="ARBA00023157"/>
    </source>
</evidence>
<dbReference type="PANTHER" id="PTHR11640:SF31">
    <property type="entry name" value="IRREGULAR CHIASM C-ROUGHEST PROTEIN-RELATED"/>
    <property type="match status" value="1"/>
</dbReference>
<proteinExistence type="predicted"/>
<dbReference type="InterPro" id="IPR013162">
    <property type="entry name" value="CD80_C2-set"/>
</dbReference>
<dbReference type="PROSITE" id="PS50835">
    <property type="entry name" value="IG_LIKE"/>
    <property type="match status" value="5"/>
</dbReference>
<evidence type="ECO:0000259" key="8">
    <source>
        <dbReference type="PROSITE" id="PS50835"/>
    </source>
</evidence>
<keyword evidence="9" id="KW-1185">Reference proteome</keyword>
<feature type="domain" description="Ig-like" evidence="8">
    <location>
        <begin position="67"/>
        <end position="156"/>
    </location>
</feature>
<dbReference type="CDD" id="cd00096">
    <property type="entry name" value="Ig"/>
    <property type="match status" value="1"/>
</dbReference>
<dbReference type="InterPro" id="IPR007110">
    <property type="entry name" value="Ig-like_dom"/>
</dbReference>
<feature type="compositionally biased region" description="Low complexity" evidence="6">
    <location>
        <begin position="745"/>
        <end position="758"/>
    </location>
</feature>
<feature type="domain" description="Ig-like" evidence="8">
    <location>
        <begin position="220"/>
        <end position="303"/>
    </location>
</feature>
<feature type="region of interest" description="Disordered" evidence="6">
    <location>
        <begin position="852"/>
        <end position="889"/>
    </location>
</feature>
<dbReference type="SUPFAM" id="SSF48726">
    <property type="entry name" value="Immunoglobulin"/>
    <property type="match status" value="5"/>
</dbReference>
<dbReference type="GO" id="GO:0005911">
    <property type="term" value="C:cell-cell junction"/>
    <property type="evidence" value="ECO:0007669"/>
    <property type="project" value="TreeGrafter"/>
</dbReference>
<evidence type="ECO:0000256" key="2">
    <source>
        <dbReference type="ARBA" id="ARBA00023136"/>
    </source>
</evidence>
<feature type="domain" description="Ig-like" evidence="8">
    <location>
        <begin position="556"/>
        <end position="662"/>
    </location>
</feature>
<accession>A0A6P6YH32</accession>
<keyword evidence="3" id="KW-1015">Disulfide bond</keyword>
<dbReference type="PANTHER" id="PTHR11640">
    <property type="entry name" value="NEPHRIN"/>
    <property type="match status" value="1"/>
</dbReference>
<evidence type="ECO:0000256" key="7">
    <source>
        <dbReference type="SAM" id="Phobius"/>
    </source>
</evidence>
<dbReference type="GO" id="GO:0098609">
    <property type="term" value="P:cell-cell adhesion"/>
    <property type="evidence" value="ECO:0007669"/>
    <property type="project" value="TreeGrafter"/>
</dbReference>
<sequence>MVSINSNCTTTMIMPSSSALWSSNRKRLKRPLMPIDSSIMATIIMVIMLMTVELSQCQQSSSTIKLQRFLIEPENVTVDIGESIILPCRIANKVGTVQWTRDDFGLGADPRLEGFPTYSMMHNDVTGDYSLKISSVTLEDDARFQCQVGASDKPTNIPGIRSQYAQLTVRVRPDNPVIVMDNHFNRQIQIPSPYHHHLQQQQQNNLQHREDVPILSTTVGNKIELTCESNGGRPAAELVWINSKNRPVKKGIETKITPMNDGKRFNTMLKWTFEPTKNDHQKRLFCRLIHPTIAANNDNSSMASIMLEVKYAPEVKLDITRIASAAVDGNASPPSLQSLSVFGATNLHGRSGDRIRIRCQADGNPGGSETSMQYEWLRNNEPIIGDYSNELIIDQVDKSFNGAEIQCKVTNSIGSGKSSVKLNIAYGPSFPQAMQYVYGCDPGDTVRLSCPADGNPSPEITWIKVGTSSVISTGSKLTLRNVREENIGEYLCRVSVKGFSEISAIIYLRFNGPPKIRKASSLSSKTLPSSYHSLLYPFNDNNVGHNRQQQHQSSLPLLQNNRFYAVLGEPGHLECLIESIPEPLAVTWIHNGQIFVAKSPGNIPTNIDIREEIIQEQPVYRRLSFDIRQTFENDFGYYNCVVVNSYGSDWYLVSLEAKTSFSTYVIVVAIAIAILMFVVLITILLLLSIKHRNLMKQQQQHQKQPQHNQSETESMNDVGKDVSKEHYMVNLDSENPHHHNIYSTNSTTTARTNSSSANYFPDKNGTINETGTVITRSGSTITEGSSKRSSTSSTFPFHLDSQNPHHHDASSLSPGPNGIISRTINSLHQRRYSPHQQTMFSSNDVSHLPHYHHHFQQHRPTSPPPSFFANSMFDNTAASSNNDAAESDDHQQIVSMPPPLLSSTSNYSTLTRHLQSMPSNRNSYSPYLAQQQQFCQQQRFDNHNAVPSSTSADMYPPYSQSPITVTAATNRLRSTPMPTPTPSLAKELDNCISKTSIATHV</sequence>
<dbReference type="Pfam" id="PF07679">
    <property type="entry name" value="I-set"/>
    <property type="match status" value="1"/>
</dbReference>
<dbReference type="Pfam" id="PF13927">
    <property type="entry name" value="Ig_3"/>
    <property type="match status" value="1"/>
</dbReference>
<feature type="compositionally biased region" description="Low complexity" evidence="6">
    <location>
        <begin position="874"/>
        <end position="884"/>
    </location>
</feature>
<evidence type="ECO:0000256" key="1">
    <source>
        <dbReference type="ARBA" id="ARBA00004479"/>
    </source>
</evidence>
<evidence type="ECO:0000313" key="9">
    <source>
        <dbReference type="Proteomes" id="UP000515146"/>
    </source>
</evidence>
<gene>
    <name evidence="10" type="primary">LOC113798263</name>
</gene>
<dbReference type="SMART" id="SM00409">
    <property type="entry name" value="IG"/>
    <property type="match status" value="5"/>
</dbReference>
<dbReference type="FunCoup" id="A0A6P6YH32">
    <property type="interactions" value="61"/>
</dbReference>
<feature type="transmembrane region" description="Helical" evidence="7">
    <location>
        <begin position="664"/>
        <end position="687"/>
    </location>
</feature>
<dbReference type="RefSeq" id="XP_027204575.1">
    <property type="nucleotide sequence ID" value="XM_027348774.1"/>
</dbReference>
<keyword evidence="5" id="KW-0393">Immunoglobulin domain</keyword>
<dbReference type="InterPro" id="IPR036179">
    <property type="entry name" value="Ig-like_dom_sf"/>
</dbReference>
<feature type="region of interest" description="Disordered" evidence="6">
    <location>
        <begin position="778"/>
        <end position="818"/>
    </location>
</feature>
<keyword evidence="4" id="KW-0325">Glycoprotein</keyword>
<dbReference type="GO" id="GO:0005886">
    <property type="term" value="C:plasma membrane"/>
    <property type="evidence" value="ECO:0007669"/>
    <property type="project" value="TreeGrafter"/>
</dbReference>
<keyword evidence="7" id="KW-0812">Transmembrane</keyword>
<reference evidence="10" key="1">
    <citation type="submission" date="2025-08" db="UniProtKB">
        <authorList>
            <consortium name="RefSeq"/>
        </authorList>
    </citation>
    <scope>IDENTIFICATION</scope>
    <source>
        <strain evidence="10">Airmid</strain>
    </source>
</reference>
<dbReference type="SMART" id="SM00408">
    <property type="entry name" value="IGc2"/>
    <property type="match status" value="4"/>
</dbReference>
<evidence type="ECO:0000256" key="4">
    <source>
        <dbReference type="ARBA" id="ARBA00023180"/>
    </source>
</evidence>
<dbReference type="GO" id="GO:0050839">
    <property type="term" value="F:cell adhesion molecule binding"/>
    <property type="evidence" value="ECO:0007669"/>
    <property type="project" value="TreeGrafter"/>
</dbReference>
<dbReference type="InterPro" id="IPR003599">
    <property type="entry name" value="Ig_sub"/>
</dbReference>
<dbReference type="KEGG" id="dpte:113798263"/>
<keyword evidence="7" id="KW-1133">Transmembrane helix</keyword>
<dbReference type="Pfam" id="PF08205">
    <property type="entry name" value="C2-set_2"/>
    <property type="match status" value="1"/>
</dbReference>
<dbReference type="OrthoDB" id="6413693at2759"/>
<dbReference type="OMA" id="IAITWIH"/>
<feature type="domain" description="Ig-like" evidence="8">
    <location>
        <begin position="431"/>
        <end position="503"/>
    </location>
</feature>
<dbReference type="InterPro" id="IPR013783">
    <property type="entry name" value="Ig-like_fold"/>
</dbReference>
<dbReference type="Proteomes" id="UP000515146">
    <property type="component" value="Unplaced"/>
</dbReference>
<dbReference type="AlphaFoldDB" id="A0A6P6YH32"/>
<feature type="domain" description="Ig-like" evidence="8">
    <location>
        <begin position="334"/>
        <end position="423"/>
    </location>
</feature>
<feature type="region of interest" description="Disordered" evidence="6">
    <location>
        <begin position="745"/>
        <end position="764"/>
    </location>
</feature>
<name>A0A6P6YH32_DERPT</name>
<evidence type="ECO:0000256" key="6">
    <source>
        <dbReference type="SAM" id="MobiDB-lite"/>
    </source>
</evidence>
<evidence type="ECO:0000256" key="5">
    <source>
        <dbReference type="ARBA" id="ARBA00023319"/>
    </source>
</evidence>
<dbReference type="Gene3D" id="2.60.40.10">
    <property type="entry name" value="Immunoglobulins"/>
    <property type="match status" value="5"/>
</dbReference>
<dbReference type="InterPro" id="IPR003598">
    <property type="entry name" value="Ig_sub2"/>
</dbReference>
<comment type="subcellular location">
    <subcellularLocation>
        <location evidence="1">Membrane</location>
        <topology evidence="1">Single-pass type I membrane protein</topology>
    </subcellularLocation>
</comment>
<organism evidence="9 10">
    <name type="scientific">Dermatophagoides pteronyssinus</name>
    <name type="common">European house dust mite</name>
    <dbReference type="NCBI Taxonomy" id="6956"/>
    <lineage>
        <taxon>Eukaryota</taxon>
        <taxon>Metazoa</taxon>
        <taxon>Ecdysozoa</taxon>
        <taxon>Arthropoda</taxon>
        <taxon>Chelicerata</taxon>
        <taxon>Arachnida</taxon>
        <taxon>Acari</taxon>
        <taxon>Acariformes</taxon>
        <taxon>Sarcoptiformes</taxon>
        <taxon>Astigmata</taxon>
        <taxon>Psoroptidia</taxon>
        <taxon>Analgoidea</taxon>
        <taxon>Pyroglyphidae</taxon>
        <taxon>Dermatophagoidinae</taxon>
        <taxon>Dermatophagoides</taxon>
    </lineage>
</organism>
<dbReference type="InterPro" id="IPR013098">
    <property type="entry name" value="Ig_I-set"/>
</dbReference>
<keyword evidence="2 7" id="KW-0472">Membrane</keyword>
<dbReference type="InParanoid" id="A0A6P6YH32"/>